<dbReference type="STRING" id="1239962.C943_04144"/>
<keyword evidence="1" id="KW-0843">Virulence</keyword>
<comment type="caution">
    <text evidence="7">The sequence shown here is derived from an EMBL/GenBank/DDBJ whole genome shotgun (WGS) entry which is preliminary data.</text>
</comment>
<feature type="region of interest" description="Disordered" evidence="3">
    <location>
        <begin position="892"/>
        <end position="923"/>
    </location>
</feature>
<dbReference type="eggNOG" id="COG3206">
    <property type="taxonomic scope" value="Bacteria"/>
</dbReference>
<dbReference type="InterPro" id="IPR041079">
    <property type="entry name" value="Neuraminidase-like"/>
</dbReference>
<sequence>MQLGRKDVSNLLEIWPGGNGDSRIHVNLLKLAEEEVRKLNISVWEFFQLDLPLRDVPALKKEYFASKGKAYGEAIRLPQTLVTKLSKVEVDIDEWDNSDIEEFFGNTRVAVTQKKKMEKAISISRLSGENLEMIRAFNGLETSAEALITWDRDAWKDFLNQHSISLPIGEVSQDSYIDALLGNLEQSFPHGFLVGQIPNYPGLKNWEASLDVFEELSDRNLITLEGNQIILSPTQWSGSEEDKQRILSSLEPLQVLLHVYNGLGIDQVLRNRDISWPRKRREIPRKREKLERFFTQNPSLNILETDFTKTNFSANFDGIAEEEKSELLSLARNWQRIRNLARNTSNSLKMLQAGFSSAHDILRAGEQQFIQATGLGFDESKRIYKEAYRQGTAVTHFMQNLKDLRGDGFAGFSVNNHQQLFKEISTLPDYESLFGSQDFCHCDHCHSILIPTAYLVDMMLFVEDKVTRKVFTGENAGHFLKLQNRRPDLWEIPLTCDNTHEEIPYLEVVNEVLESFIKKNPIADGNNAGDDFPDLNIPMQKTRNYLAHFNLTLEEIYALLNAPEKTRQLEVLNLSTNEANIIDKRLFQNGEEPITGNPSQERLPTLEELLSISKLSREELDQVLKSKFLPELSKIQIEPERPTEEFPTGNEGFKSGTFTKGRFQKIQSYVRLWRGTPFSIAEFDDVLSTATATEDFQSEELGWLKIADLILLHRELGLNEGELCALLRAFPTKSPNFVDSGHLSRIFDIDAIVGKDIHHAAVVGALQAGLSLSHEELQFLVDAVKIESTISHKDLGYLFGLSLLARRLEYSISELSLGISICSGKDEFSGLGFKEISRLLEFDALLQRTGVAISDLMEINTNRPLLTSLCREKLNWKLSEIYWLEVEEEKEEHEIDGSGNENREEDEAVTRDEDETENGGETEPIVKEKKYVLPKEHTLWLVPLKNIFYYSTFSDNIKSKIEFLSVLNNSITIKDFEDFLIEETGLSSDSLTAIHIHLGDSVPIFEQLRRILDLSEIAKKIGLDINSLIGLININESNELIEFSELLQDALASKYPNEEKRKEIIGALDQSMLESKRDSLCDYIIDTSVTSKHLPVKLRDYQDIYHYLLLDVEMGSCFRTSRILAAISSVQLYIHRCLFGLEKSEDLTVSPSLIPAKEWEWRKNYRVWEANRKVFVYPENYIDPALRNSKTVPFQELENELLQQSITLETAEAAYKKYLVKFTELAHLRYAGAYYHEVDEQPVQEVSIDFGPGMTARMDISQVARLGNPVINKQKTCYYLFARTHLDPYQYWFRAYYPLINKWEDWKKIDLPIEAEEVSCIVHLGKIYLYWTDVQHQINTKIEVGNASSESVEFKVSVKYAHLEADNRWTSPQQLYLGRVEKSKVEIELRLQLNEPGDLKDHVVETFKRKVFGKPYVSRTKNNSELLIRHIYSPGKNIQWEKFKMKGQSITKRFFSSNFSERNQIEFRIPETEFDVRNQAFPIHKDIEISYITTGRVIGKVHLMNPVSAIVEWKFKWWSFKVEIAVEHVSVFPESIHITEYIHNLYKPHIDPNREFEKNLKAISNSSLQREYEANQAENDALLRFVEDGNRYFTLKNRVLSQLPSGTAHLGQFGQRWGTIPLSTVLTDELNQVLMEKGLDQFLTLRTQEMATVQGQMINFSGPYGAYYWELFFHIPLLIAHQLNANEDFNGAKWWLEKVFDPTPQEDDAINSKDHYWRFREFRKLELTTLESIFTNERAVDVYLTDPFNPHAIADLRVSAYQKAVVMKYLDNLLDWGDHLFAQDTQESLVEASLLYTTALDILGKKPVIKTSCSDQNGAQKSFKLLQSGENNQNPFLTSAEDLYHRIQKGLAHEKKQLESEKHLAKILDDKMPEPQPKDRNYWAVLSKAKSYKDLQYLQEEDNSNPESLPQTIQKPKMVSYWERKKSIELQKDRLPIKPISGITIPGNKPHYNYEEANPAIGLTDLASYFCVPPNLILVGYHDRVNDRLNKIRHCMNIHGIKRSLPLFQPPIDPMLLIRAKALGVNLSEVNPWTDKQFGHYRFVFLLEKAKQYAQQVQAFGNALMTAIEKGDSEELMALRNLQEQNLLKLSKDQKRRQIEEANRQLQSAKESLVNMENREEYYRGLLSEGLNGLEKAQQHFKHSALGVQTLVTGFYGSSSLWSLLPQIGSPFSLNYGGEQLGDSPAYWADMLRNISSIFENLSASAGMRAGFNRRNQEWSFQLKTAKQDRKQAQQQELAAEIRLRMAERDQEIYERQVTQNKEVLDFYGEKFSNLGFYHHLRSQLNSMHRECYQMALNLAKDAERAMKSELGVTPDSPIPGFGTSYLGILSGEDLMMQLNKLELTFLENQKRLPEITQHFSLYQINPEALINLKITGKCTFVLPELAFDLLYPGQYNRRIRGVRISIPCIAGPYTNISAELKLVGSKVRQKDNTLLDVEIGNQDIITTSSAQNDSGTFEFNFRDERYLPFEYAGAVESEWELSLPSKIRSFNYDTISDVIIHMNYTANTGNRQEAEDRILDKIKAFTEPGMLYGINLKHDYPNEWHQLKRNGGIDLSLEKSRLPYFVQSLQLKVTHVSFITKKVEDVESFKLIVHGMDVTLSLKTLENNKTKFLQGDIKNDEVNQQIDFGKTLRISAAADDLEKLEELFLVVRCGVA</sequence>
<evidence type="ECO:0000313" key="7">
    <source>
        <dbReference type="EMBL" id="EMS33825.1"/>
    </source>
</evidence>
<keyword evidence="8" id="KW-1185">Reference proteome</keyword>
<dbReference type="InParanoid" id="M7X8V6"/>
<feature type="compositionally biased region" description="Acidic residues" evidence="3">
    <location>
        <begin position="903"/>
        <end position="920"/>
    </location>
</feature>
<reference evidence="7" key="1">
    <citation type="submission" date="2013-01" db="EMBL/GenBank/DDBJ databases">
        <title>Genome assembly of Mariniradius saccharolyticus AK6.</title>
        <authorList>
            <person name="Vaidya B."/>
            <person name="Khatri I."/>
            <person name="Tanuku N.R.S."/>
            <person name="Subramanian S."/>
            <person name="Pinnaka A."/>
        </authorList>
    </citation>
    <scope>NUCLEOTIDE SEQUENCE [LARGE SCALE GENOMIC DNA]</scope>
    <source>
        <strain evidence="7">AK6</strain>
    </source>
</reference>
<name>M7X8V6_9BACT</name>
<accession>M7X8V6</accession>
<dbReference type="Pfam" id="PF20220">
    <property type="entry name" value="ABC_toxin_N"/>
    <property type="match status" value="1"/>
</dbReference>
<evidence type="ECO:0000256" key="1">
    <source>
        <dbReference type="ARBA" id="ARBA00023026"/>
    </source>
</evidence>
<dbReference type="Pfam" id="PF03538">
    <property type="entry name" value="VRP1"/>
    <property type="match status" value="1"/>
</dbReference>
<proteinExistence type="predicted"/>
<keyword evidence="2" id="KW-0175">Coiled coil</keyword>
<evidence type="ECO:0000259" key="4">
    <source>
        <dbReference type="Pfam" id="PF18276"/>
    </source>
</evidence>
<gene>
    <name evidence="7" type="ORF">C943_04144</name>
</gene>
<feature type="coiled-coil region" evidence="2">
    <location>
        <begin position="2216"/>
        <end position="2250"/>
    </location>
</feature>
<organism evidence="7 8">
    <name type="scientific">Mariniradius saccharolyticus AK6</name>
    <dbReference type="NCBI Taxonomy" id="1239962"/>
    <lineage>
        <taxon>Bacteria</taxon>
        <taxon>Pseudomonadati</taxon>
        <taxon>Bacteroidota</taxon>
        <taxon>Cytophagia</taxon>
        <taxon>Cytophagales</taxon>
        <taxon>Cyclobacteriaceae</taxon>
        <taxon>Mariniradius</taxon>
    </lineage>
</organism>
<dbReference type="Proteomes" id="UP000010953">
    <property type="component" value="Unassembled WGS sequence"/>
</dbReference>
<dbReference type="EMBL" id="AMZY02000008">
    <property type="protein sequence ID" value="EMS33825.1"/>
    <property type="molecule type" value="Genomic_DNA"/>
</dbReference>
<dbReference type="Pfam" id="PF18413">
    <property type="entry name" value="Neuraminidase"/>
    <property type="match status" value="1"/>
</dbReference>
<dbReference type="OrthoDB" id="9781691at2"/>
<evidence type="ECO:0000256" key="3">
    <source>
        <dbReference type="SAM" id="MobiDB-lite"/>
    </source>
</evidence>
<evidence type="ECO:0000259" key="6">
    <source>
        <dbReference type="Pfam" id="PF20220"/>
    </source>
</evidence>
<dbReference type="InterPro" id="IPR046839">
    <property type="entry name" value="ABC_toxin_N"/>
</dbReference>
<protein>
    <submittedName>
        <fullName evidence="7">Uncharacterized protein</fullName>
    </submittedName>
</protein>
<evidence type="ECO:0000313" key="8">
    <source>
        <dbReference type="Proteomes" id="UP000010953"/>
    </source>
</evidence>
<dbReference type="InterPro" id="IPR040840">
    <property type="entry name" value="TcA_TcB_BD"/>
</dbReference>
<evidence type="ECO:0000259" key="5">
    <source>
        <dbReference type="Pfam" id="PF18413"/>
    </source>
</evidence>
<dbReference type="eggNOG" id="COG3409">
    <property type="taxonomic scope" value="Bacteria"/>
</dbReference>
<dbReference type="Pfam" id="PF18276">
    <property type="entry name" value="TcA_TcB_BD"/>
    <property type="match status" value="1"/>
</dbReference>
<dbReference type="eggNOG" id="COG2351">
    <property type="taxonomic scope" value="Bacteria"/>
</dbReference>
<evidence type="ECO:0000256" key="2">
    <source>
        <dbReference type="SAM" id="Coils"/>
    </source>
</evidence>
<feature type="domain" description="ABC toxin N-terminal" evidence="6">
    <location>
        <begin position="1071"/>
        <end position="1198"/>
    </location>
</feature>
<feature type="domain" description="Tc toxin complex TcA C-terminal TcB-binding" evidence="4">
    <location>
        <begin position="2235"/>
        <end position="2507"/>
    </location>
</feature>
<dbReference type="RefSeq" id="WP_008625868.1">
    <property type="nucleotide sequence ID" value="NZ_AMZY02000008.1"/>
</dbReference>
<feature type="coiled-coil region" evidence="2">
    <location>
        <begin position="2085"/>
        <end position="2119"/>
    </location>
</feature>
<dbReference type="InterPro" id="IPR018003">
    <property type="entry name" value="Insecticidal_toxin/plasmid_vir"/>
</dbReference>
<feature type="domain" description="Neuraminidase-like" evidence="5">
    <location>
        <begin position="1273"/>
        <end position="1415"/>
    </location>
</feature>